<sequence length="118" mass="13478">MKRSEASEQILLIQWCELQKFKYPELGMIFHVPNGGSRNRLEAINLKKQGVKAGVPDLFLPKPNGKYHGLFIEMKFGKNGTTENQDKWLKNLNGQGYKAIVCFGFEEAKEEILKYIAS</sequence>
<dbReference type="RefSeq" id="WP_055341077.1">
    <property type="nucleotide sequence ID" value="NZ_CEKZ01000001.1"/>
</dbReference>
<proteinExistence type="predicted"/>
<organism evidence="5 6">
    <name type="scientific">Paraclostridium sordellii</name>
    <name type="common">Clostridium sordellii</name>
    <dbReference type="NCBI Taxonomy" id="1505"/>
    <lineage>
        <taxon>Bacteria</taxon>
        <taxon>Bacillati</taxon>
        <taxon>Bacillota</taxon>
        <taxon>Clostridia</taxon>
        <taxon>Peptostreptococcales</taxon>
        <taxon>Peptostreptococcaceae</taxon>
        <taxon>Paraclostridium</taxon>
    </lineage>
</organism>
<dbReference type="Gene3D" id="3.40.1350.10">
    <property type="match status" value="1"/>
</dbReference>
<dbReference type="AlphaFoldDB" id="A0A0C7SLG5"/>
<dbReference type="Pfam" id="PF08774">
    <property type="entry name" value="VRR_NUC"/>
    <property type="match status" value="1"/>
</dbReference>
<evidence type="ECO:0000259" key="4">
    <source>
        <dbReference type="SMART" id="SM00990"/>
    </source>
</evidence>
<reference evidence="5 6" key="1">
    <citation type="submission" date="2015-01" db="EMBL/GenBank/DDBJ databases">
        <authorList>
            <person name="Aslett A.Martin."/>
            <person name="De Silva Nishadi"/>
        </authorList>
    </citation>
    <scope>NUCLEOTIDE SEQUENCE [LARGE SCALE GENOMIC DNA]</scope>
    <source>
        <strain evidence="5 6">R28058</strain>
    </source>
</reference>
<comment type="cofactor">
    <cofactor evidence="1">
        <name>Mg(2+)</name>
        <dbReference type="ChEBI" id="CHEBI:18420"/>
    </cofactor>
</comment>
<dbReference type="Proteomes" id="UP000049127">
    <property type="component" value="Unassembled WGS sequence"/>
</dbReference>
<dbReference type="GO" id="GO:0003676">
    <property type="term" value="F:nucleic acid binding"/>
    <property type="evidence" value="ECO:0007669"/>
    <property type="project" value="InterPro"/>
</dbReference>
<gene>
    <name evidence="5" type="ORF">R28058_33861</name>
</gene>
<evidence type="ECO:0000256" key="2">
    <source>
        <dbReference type="ARBA" id="ARBA00022722"/>
    </source>
</evidence>
<dbReference type="GO" id="GO:0004518">
    <property type="term" value="F:nuclease activity"/>
    <property type="evidence" value="ECO:0007669"/>
    <property type="project" value="UniProtKB-KW"/>
</dbReference>
<keyword evidence="2" id="KW-0540">Nuclease</keyword>
<keyword evidence="3" id="KW-0378">Hydrolase</keyword>
<feature type="domain" description="VRR-NUC" evidence="4">
    <location>
        <begin position="6"/>
        <end position="106"/>
    </location>
</feature>
<dbReference type="SMART" id="SM00990">
    <property type="entry name" value="VRR_NUC"/>
    <property type="match status" value="1"/>
</dbReference>
<evidence type="ECO:0000313" key="6">
    <source>
        <dbReference type="Proteomes" id="UP000049127"/>
    </source>
</evidence>
<accession>A0A0C7SLG5</accession>
<dbReference type="OrthoDB" id="9793683at2"/>
<dbReference type="GO" id="GO:0016788">
    <property type="term" value="F:hydrolase activity, acting on ester bonds"/>
    <property type="evidence" value="ECO:0007669"/>
    <property type="project" value="InterPro"/>
</dbReference>
<dbReference type="InterPro" id="IPR014883">
    <property type="entry name" value="VRR_NUC"/>
</dbReference>
<evidence type="ECO:0000313" key="5">
    <source>
        <dbReference type="EMBL" id="CEQ02022.1"/>
    </source>
</evidence>
<name>A0A0C7SLG5_PARSO</name>
<dbReference type="InterPro" id="IPR011856">
    <property type="entry name" value="tRNA_endonuc-like_dom_sf"/>
</dbReference>
<evidence type="ECO:0000256" key="1">
    <source>
        <dbReference type="ARBA" id="ARBA00001946"/>
    </source>
</evidence>
<dbReference type="EMBL" id="CEKZ01000001">
    <property type="protein sequence ID" value="CEQ02022.1"/>
    <property type="molecule type" value="Genomic_DNA"/>
</dbReference>
<evidence type="ECO:0000256" key="3">
    <source>
        <dbReference type="ARBA" id="ARBA00022801"/>
    </source>
</evidence>
<protein>
    <submittedName>
        <fullName evidence="5">VRR-NUC domain-containing protein</fullName>
    </submittedName>
</protein>